<dbReference type="OrthoDB" id="1928at2759"/>
<comment type="similarity">
    <text evidence="4">Belongs to the phosphohexose mutase family.</text>
</comment>
<evidence type="ECO:0000256" key="4">
    <source>
        <dbReference type="ARBA" id="ARBA00010231"/>
    </source>
</evidence>
<evidence type="ECO:0000256" key="6">
    <source>
        <dbReference type="ARBA" id="ARBA00022723"/>
    </source>
</evidence>
<dbReference type="GO" id="GO:0004610">
    <property type="term" value="F:phosphoacetylglucosamine mutase activity"/>
    <property type="evidence" value="ECO:0007669"/>
    <property type="project" value="UniProtKB-EC"/>
</dbReference>
<feature type="domain" description="Alpha-D-phosphohexomutase alpha/beta/alpha" evidence="11">
    <location>
        <begin position="58"/>
        <end position="96"/>
    </location>
</feature>
<evidence type="ECO:0000313" key="12">
    <source>
        <dbReference type="EMBL" id="KAJ2806052.1"/>
    </source>
</evidence>
<evidence type="ECO:0000256" key="9">
    <source>
        <dbReference type="ARBA" id="ARBA00031926"/>
    </source>
</evidence>
<evidence type="ECO:0000313" key="13">
    <source>
        <dbReference type="Proteomes" id="UP001140094"/>
    </source>
</evidence>
<comment type="pathway">
    <text evidence="3">Nucleotide-sugar biosynthesis; UDP-N-acetyl-alpha-D-glucosamine biosynthesis; N-acetyl-alpha-D-glucosamine 1-phosphate from alpha-D-glucosamine 6-phosphate (route I): step 2/2.</text>
</comment>
<dbReference type="Gene3D" id="3.40.120.10">
    <property type="entry name" value="Alpha-D-Glucose-1,6-Bisphosphate, subunit A, domain 3"/>
    <property type="match status" value="1"/>
</dbReference>
<name>A0A9W8HWP9_9FUNG</name>
<dbReference type="PANTHER" id="PTHR45955:SF1">
    <property type="entry name" value="PHOSPHOACETYLGLUCOSAMINE MUTASE"/>
    <property type="match status" value="1"/>
</dbReference>
<evidence type="ECO:0000256" key="7">
    <source>
        <dbReference type="ARBA" id="ARBA00022842"/>
    </source>
</evidence>
<evidence type="ECO:0000256" key="8">
    <source>
        <dbReference type="ARBA" id="ARBA00023235"/>
    </source>
</evidence>
<feature type="domain" description="Alpha-D-phosphohexomutase alpha/beta/alpha" evidence="11">
    <location>
        <begin position="112"/>
        <end position="174"/>
    </location>
</feature>
<dbReference type="InterPro" id="IPR005844">
    <property type="entry name" value="A-D-PHexomutase_a/b/a-I"/>
</dbReference>
<gene>
    <name evidence="12" type="ORF">H4R20_001843</name>
</gene>
<dbReference type="FunFam" id="3.40.120.10:FF:000013">
    <property type="entry name" value="Phosphoacetylglucosamine mutase"/>
    <property type="match status" value="1"/>
</dbReference>
<dbReference type="EC" id="5.4.2.3" evidence="5"/>
<dbReference type="GO" id="GO:0005975">
    <property type="term" value="P:carbohydrate metabolic process"/>
    <property type="evidence" value="ECO:0007669"/>
    <property type="project" value="InterPro"/>
</dbReference>
<evidence type="ECO:0000256" key="3">
    <source>
        <dbReference type="ARBA" id="ARBA00004865"/>
    </source>
</evidence>
<proteinExistence type="inferred from homology"/>
<dbReference type="InterPro" id="IPR016055">
    <property type="entry name" value="A-D-PHexomutase_a/b/a-I/II/III"/>
</dbReference>
<protein>
    <recommendedName>
        <fullName evidence="5">phosphoacetylglucosamine mutase</fullName>
        <ecNumber evidence="5">5.4.2.3</ecNumber>
    </recommendedName>
    <alternativeName>
        <fullName evidence="10">Acetylglucosamine phosphomutase</fullName>
    </alternativeName>
    <alternativeName>
        <fullName evidence="9">N-acetylglucosamine-phosphate mutase</fullName>
    </alternativeName>
</protein>
<keyword evidence="7" id="KW-0460">Magnesium</keyword>
<keyword evidence="8" id="KW-0413">Isomerase</keyword>
<organism evidence="12 13">
    <name type="scientific">Coemansia guatemalensis</name>
    <dbReference type="NCBI Taxonomy" id="2761395"/>
    <lineage>
        <taxon>Eukaryota</taxon>
        <taxon>Fungi</taxon>
        <taxon>Fungi incertae sedis</taxon>
        <taxon>Zoopagomycota</taxon>
        <taxon>Kickxellomycotina</taxon>
        <taxon>Kickxellomycetes</taxon>
        <taxon>Kickxellales</taxon>
        <taxon>Kickxellaceae</taxon>
        <taxon>Coemansia</taxon>
    </lineage>
</organism>
<dbReference type="Pfam" id="PF02878">
    <property type="entry name" value="PGM_PMM_I"/>
    <property type="match status" value="2"/>
</dbReference>
<comment type="caution">
    <text evidence="12">The sequence shown here is derived from an EMBL/GenBank/DDBJ whole genome shotgun (WGS) entry which is preliminary data.</text>
</comment>
<dbReference type="SUPFAM" id="SSF53738">
    <property type="entry name" value="Phosphoglucomutase, first 3 domains"/>
    <property type="match status" value="2"/>
</dbReference>
<evidence type="ECO:0000256" key="10">
    <source>
        <dbReference type="ARBA" id="ARBA00032065"/>
    </source>
</evidence>
<evidence type="ECO:0000256" key="5">
    <source>
        <dbReference type="ARBA" id="ARBA00012731"/>
    </source>
</evidence>
<sequence length="245" mass="26172">MTTFSKVAEYSAKHPKPADTTFAYGTAGFRTLGDMLESTVFRVGLLAALRSQSKEGKVIGVMITASHNHERDNGVKLVDPMGEMLKQSWEGYCSEIANASDEQVATVLSSIAEAEAIDLSVTPRVVYARDTRPSGPVLQAALEDGLAALDAEATNYGIVTTPQLHYFVRSLNTADTPAPYGEPSVAGYNHKYGQAFLRLVDGKPQPSTLFIDAANGVGAPQVRSLAAAINSPYFNIEVVNADTET</sequence>
<accession>A0A9W8HWP9</accession>
<dbReference type="EMBL" id="JANBUO010000231">
    <property type="protein sequence ID" value="KAJ2806052.1"/>
    <property type="molecule type" value="Genomic_DNA"/>
</dbReference>
<keyword evidence="6" id="KW-0479">Metal-binding</keyword>
<dbReference type="AlphaFoldDB" id="A0A9W8HWP9"/>
<evidence type="ECO:0000259" key="11">
    <source>
        <dbReference type="Pfam" id="PF02878"/>
    </source>
</evidence>
<dbReference type="Proteomes" id="UP001140094">
    <property type="component" value="Unassembled WGS sequence"/>
</dbReference>
<evidence type="ECO:0000256" key="1">
    <source>
        <dbReference type="ARBA" id="ARBA00000558"/>
    </source>
</evidence>
<keyword evidence="13" id="KW-1185">Reference proteome</keyword>
<reference evidence="12" key="1">
    <citation type="submission" date="2022-07" db="EMBL/GenBank/DDBJ databases">
        <title>Phylogenomic reconstructions and comparative analyses of Kickxellomycotina fungi.</title>
        <authorList>
            <person name="Reynolds N.K."/>
            <person name="Stajich J.E."/>
            <person name="Barry K."/>
            <person name="Grigoriev I.V."/>
            <person name="Crous P."/>
            <person name="Smith M.E."/>
        </authorList>
    </citation>
    <scope>NUCLEOTIDE SEQUENCE</scope>
    <source>
        <strain evidence="12">NRRL 1565</strain>
    </source>
</reference>
<evidence type="ECO:0000256" key="2">
    <source>
        <dbReference type="ARBA" id="ARBA00001946"/>
    </source>
</evidence>
<dbReference type="GO" id="GO:0006048">
    <property type="term" value="P:UDP-N-acetylglucosamine biosynthetic process"/>
    <property type="evidence" value="ECO:0007669"/>
    <property type="project" value="TreeGrafter"/>
</dbReference>
<dbReference type="PANTHER" id="PTHR45955">
    <property type="entry name" value="PHOSPHOACETYLGLUCOSAMINE MUTASE"/>
    <property type="match status" value="1"/>
</dbReference>
<feature type="non-terminal residue" evidence="12">
    <location>
        <position position="245"/>
    </location>
</feature>
<comment type="catalytic activity">
    <reaction evidence="1">
        <text>N-acetyl-alpha-D-glucosamine 1-phosphate = N-acetyl-D-glucosamine 6-phosphate</text>
        <dbReference type="Rhea" id="RHEA:23804"/>
        <dbReference type="ChEBI" id="CHEBI:57513"/>
        <dbReference type="ChEBI" id="CHEBI:57776"/>
        <dbReference type="EC" id="5.4.2.3"/>
    </reaction>
</comment>
<comment type="cofactor">
    <cofactor evidence="2">
        <name>Mg(2+)</name>
        <dbReference type="ChEBI" id="CHEBI:18420"/>
    </cofactor>
</comment>
<dbReference type="GO" id="GO:0046872">
    <property type="term" value="F:metal ion binding"/>
    <property type="evidence" value="ECO:0007669"/>
    <property type="project" value="UniProtKB-KW"/>
</dbReference>